<accession>A0A7S4UBR7</accession>
<sequence length="484" mass="56773">MEEMCTQNLKGHWSEMTFPHNSQQLKEFGPQWYTDAFHRFGTLPEDNAVTKVVKVEQLPHSGFDAAGGAGHKAFVTVEYKNPDPELHTELFAKFPWDFFESPQAAQYRMQISTYSDADSGELQAYIFMEHLFPFRIPKLYYCDINRKTTNYVIITERLAFGKRGKVKDGKITEKIERPPFTLWPVCGKYQDFLLEDPLAIYLTLFRAMAKLAAWDQLGHYNSFLGPMPKYDEEGYLAQFPMGRKQKAKRFELLSSACGTMIDQGIEFATKVAPWAFTPQGKDPKMLEKMRRDICEMAPHFDDIRTYTANTSDWIGAMHMNLQADNAFFWADEDGQLDCGVFDWCGFARVPFMNNFYGCLSGAESDFMDQHEEAIMKMFCDEYERYGGPHLDWEEVLRRNHLIFISCAMDACQWVERDIYREHPKAEWPKVKSKWDDAFMNKWNVRCRGTTLINTFDFWPRRDFKEIFDTWKEGDGRRYVTRFED</sequence>
<evidence type="ECO:0000313" key="1">
    <source>
        <dbReference type="EMBL" id="CAE4568157.1"/>
    </source>
</evidence>
<organism evidence="1">
    <name type="scientific">Alexandrium monilatum</name>
    <dbReference type="NCBI Taxonomy" id="311494"/>
    <lineage>
        <taxon>Eukaryota</taxon>
        <taxon>Sar</taxon>
        <taxon>Alveolata</taxon>
        <taxon>Dinophyceae</taxon>
        <taxon>Gonyaulacales</taxon>
        <taxon>Pyrocystaceae</taxon>
        <taxon>Alexandrium</taxon>
    </lineage>
</organism>
<name>A0A7S4UBR7_9DINO</name>
<protein>
    <recommendedName>
        <fullName evidence="2">Aminoglycoside phosphotransferase domain-containing protein</fullName>
    </recommendedName>
</protein>
<reference evidence="1" key="1">
    <citation type="submission" date="2021-01" db="EMBL/GenBank/DDBJ databases">
        <authorList>
            <person name="Corre E."/>
            <person name="Pelletier E."/>
            <person name="Niang G."/>
            <person name="Scheremetjew M."/>
            <person name="Finn R."/>
            <person name="Kale V."/>
            <person name="Holt S."/>
            <person name="Cochrane G."/>
            <person name="Meng A."/>
            <person name="Brown T."/>
            <person name="Cohen L."/>
        </authorList>
    </citation>
    <scope>NUCLEOTIDE SEQUENCE</scope>
    <source>
        <strain evidence="1">CCMP3105</strain>
    </source>
</reference>
<dbReference type="EMBL" id="HBNR01012043">
    <property type="protein sequence ID" value="CAE4568157.1"/>
    <property type="molecule type" value="Transcribed_RNA"/>
</dbReference>
<dbReference type="AlphaFoldDB" id="A0A7S4UBR7"/>
<proteinExistence type="predicted"/>
<gene>
    <name evidence="1" type="ORF">AMON00008_LOCUS7776</name>
</gene>
<evidence type="ECO:0008006" key="2">
    <source>
        <dbReference type="Google" id="ProtNLM"/>
    </source>
</evidence>